<gene>
    <name evidence="18" type="ORF">TEA_014652</name>
</gene>
<proteinExistence type="inferred from homology"/>
<dbReference type="PANTHER" id="PTHR10192">
    <property type="entry name" value="MOLYBDOPTERIN BIOSYNTHESIS PROTEIN"/>
    <property type="match status" value="1"/>
</dbReference>
<dbReference type="InterPro" id="IPR036688">
    <property type="entry name" value="MoeA_C_domain_IV_sf"/>
</dbReference>
<dbReference type="PANTHER" id="PTHR10192:SF5">
    <property type="entry name" value="GEPHYRIN"/>
    <property type="match status" value="1"/>
</dbReference>
<comment type="cofactor">
    <cofactor evidence="1 16">
        <name>Mg(2+)</name>
        <dbReference type="ChEBI" id="CHEBI:18420"/>
    </cofactor>
</comment>
<dbReference type="GO" id="GO:1902600">
    <property type="term" value="P:proton transmembrane transport"/>
    <property type="evidence" value="ECO:0007669"/>
    <property type="project" value="UniProtKB-KW"/>
</dbReference>
<dbReference type="EC" id="2.7.7.75" evidence="16"/>
<comment type="catalytic activity">
    <reaction evidence="16">
        <text>molybdopterin + ATP + H(+) = adenylyl-molybdopterin + diphosphate</text>
        <dbReference type="Rhea" id="RHEA:31331"/>
        <dbReference type="ChEBI" id="CHEBI:15378"/>
        <dbReference type="ChEBI" id="CHEBI:30616"/>
        <dbReference type="ChEBI" id="CHEBI:33019"/>
        <dbReference type="ChEBI" id="CHEBI:58698"/>
        <dbReference type="ChEBI" id="CHEBI:62727"/>
    </reaction>
</comment>
<dbReference type="GO" id="GO:0005524">
    <property type="term" value="F:ATP binding"/>
    <property type="evidence" value="ECO:0007669"/>
    <property type="project" value="UniProtKB-UniRule"/>
</dbReference>
<keyword evidence="11" id="KW-0406">Ion transport</keyword>
<dbReference type="GO" id="GO:0061599">
    <property type="term" value="F:molybdopterin molybdotransferase activity"/>
    <property type="evidence" value="ECO:0007669"/>
    <property type="project" value="UniProtKB-UniRule"/>
</dbReference>
<keyword evidence="8 16" id="KW-0808">Transferase</keyword>
<dbReference type="GO" id="GO:0061598">
    <property type="term" value="F:molybdopterin adenylyltransferase activity"/>
    <property type="evidence" value="ECO:0007669"/>
    <property type="project" value="UniProtKB-UniRule"/>
</dbReference>
<keyword evidence="10" id="KW-0547">Nucleotide-binding</keyword>
<dbReference type="FunFam" id="3.40.980.10:FF:000009">
    <property type="entry name" value="Molybdopterin molybdenumtransferase"/>
    <property type="match status" value="1"/>
</dbReference>
<evidence type="ECO:0000259" key="17">
    <source>
        <dbReference type="SMART" id="SM00852"/>
    </source>
</evidence>
<comment type="similarity">
    <text evidence="16">Belongs to the MoeA family.</text>
</comment>
<dbReference type="EC" id="2.10.1.1" evidence="16"/>
<protein>
    <recommendedName>
        <fullName evidence="16">Molybdopterin biosynthesis protein CNX1</fullName>
    </recommendedName>
    <alternativeName>
        <fullName evidence="16">Molybdenum cofactor biosynthesis enzyme CNX1</fullName>
    </alternativeName>
    <domain>
        <recommendedName>
            <fullName evidence="16">Molybdopterin molybdenumtransferase</fullName>
            <shortName evidence="16">MPT Mo-transferase</shortName>
            <ecNumber evidence="16">2.10.1.1</ecNumber>
        </recommendedName>
        <alternativeName>
            <fullName evidence="16">Domain E</fullName>
        </alternativeName>
    </domain>
    <domain>
        <recommendedName>
            <fullName evidence="16">Molybdopterin adenylyltransferase</fullName>
            <shortName evidence="16">MPT adenylyltransferase</shortName>
            <ecNumber evidence="16">2.7.7.75</ecNumber>
        </recommendedName>
        <alternativeName>
            <fullName evidence="16">Domain G</fullName>
        </alternativeName>
    </domain>
</protein>
<comment type="similarity">
    <text evidence="4">In the C-terminal section; belongs to the MoeA family.</text>
</comment>
<dbReference type="GO" id="GO:0046872">
    <property type="term" value="F:metal ion binding"/>
    <property type="evidence" value="ECO:0007669"/>
    <property type="project" value="UniProtKB-UniRule"/>
</dbReference>
<dbReference type="GO" id="GO:0046034">
    <property type="term" value="P:ATP metabolic process"/>
    <property type="evidence" value="ECO:0007669"/>
    <property type="project" value="InterPro"/>
</dbReference>
<keyword evidence="13 16" id="KW-0460">Magnesium</keyword>
<dbReference type="Gene3D" id="3.40.980.10">
    <property type="entry name" value="MoaB/Mog-like domain"/>
    <property type="match status" value="1"/>
</dbReference>
<dbReference type="InterPro" id="IPR036425">
    <property type="entry name" value="MoaB/Mog-like_dom_sf"/>
</dbReference>
<evidence type="ECO:0000256" key="11">
    <source>
        <dbReference type="ARBA" id="ARBA00022781"/>
    </source>
</evidence>
<dbReference type="InterPro" id="IPR001453">
    <property type="entry name" value="MoaB/Mog_dom"/>
</dbReference>
<evidence type="ECO:0000256" key="15">
    <source>
        <dbReference type="ARBA" id="ARBA00023268"/>
    </source>
</evidence>
<comment type="similarity">
    <text evidence="5">Belongs to the ATPase alpha/beta chains family.</text>
</comment>
<dbReference type="SUPFAM" id="SSF50615">
    <property type="entry name" value="N-terminal domain of alpha and beta subunits of F1 ATP synthase"/>
    <property type="match status" value="1"/>
</dbReference>
<dbReference type="Proteomes" id="UP000306102">
    <property type="component" value="Unassembled WGS sequence"/>
</dbReference>
<dbReference type="SUPFAM" id="SSF53218">
    <property type="entry name" value="Molybdenum cofactor biosynthesis proteins"/>
    <property type="match status" value="1"/>
</dbReference>
<evidence type="ECO:0000256" key="5">
    <source>
        <dbReference type="ARBA" id="ARBA00008936"/>
    </source>
</evidence>
<evidence type="ECO:0000313" key="19">
    <source>
        <dbReference type="Proteomes" id="UP000306102"/>
    </source>
</evidence>
<dbReference type="SMART" id="SM00852">
    <property type="entry name" value="MoCF_biosynth"/>
    <property type="match status" value="1"/>
</dbReference>
<accession>A0A4S4D6Z7</accession>
<keyword evidence="7 16" id="KW-0500">Molybdenum</keyword>
<evidence type="ECO:0000256" key="7">
    <source>
        <dbReference type="ARBA" id="ARBA00022505"/>
    </source>
</evidence>
<reference evidence="18 19" key="1">
    <citation type="journal article" date="2018" name="Proc. Natl. Acad. Sci. U.S.A.">
        <title>Draft genome sequence of Camellia sinensis var. sinensis provides insights into the evolution of the tea genome and tea quality.</title>
        <authorList>
            <person name="Wei C."/>
            <person name="Yang H."/>
            <person name="Wang S."/>
            <person name="Zhao J."/>
            <person name="Liu C."/>
            <person name="Gao L."/>
            <person name="Xia E."/>
            <person name="Lu Y."/>
            <person name="Tai Y."/>
            <person name="She G."/>
            <person name="Sun J."/>
            <person name="Cao H."/>
            <person name="Tong W."/>
            <person name="Gao Q."/>
            <person name="Li Y."/>
            <person name="Deng W."/>
            <person name="Jiang X."/>
            <person name="Wang W."/>
            <person name="Chen Q."/>
            <person name="Zhang S."/>
            <person name="Li H."/>
            <person name="Wu J."/>
            <person name="Wang P."/>
            <person name="Li P."/>
            <person name="Shi C."/>
            <person name="Zheng F."/>
            <person name="Jian J."/>
            <person name="Huang B."/>
            <person name="Shan D."/>
            <person name="Shi M."/>
            <person name="Fang C."/>
            <person name="Yue Y."/>
            <person name="Li F."/>
            <person name="Li D."/>
            <person name="Wei S."/>
            <person name="Han B."/>
            <person name="Jiang C."/>
            <person name="Yin Y."/>
            <person name="Xia T."/>
            <person name="Zhang Z."/>
            <person name="Bennetzen J.L."/>
            <person name="Zhao S."/>
            <person name="Wan X."/>
        </authorList>
    </citation>
    <scope>NUCLEOTIDE SEQUENCE [LARGE SCALE GENOMIC DNA]</scope>
    <source>
        <strain evidence="19">cv. Shuchazao</strain>
        <tissue evidence="18">Leaf</tissue>
    </source>
</reference>
<keyword evidence="14 16" id="KW-0501">Molybdenum cofactor biosynthesis</keyword>
<dbReference type="Pfam" id="PF00994">
    <property type="entry name" value="MoCF_biosynth"/>
    <property type="match status" value="1"/>
</dbReference>
<evidence type="ECO:0000256" key="10">
    <source>
        <dbReference type="ARBA" id="ARBA00022741"/>
    </source>
</evidence>
<keyword evidence="12" id="KW-0067">ATP-binding</keyword>
<feature type="domain" description="MoaB/Mog" evidence="17">
    <location>
        <begin position="61"/>
        <end position="246"/>
    </location>
</feature>
<evidence type="ECO:0000256" key="4">
    <source>
        <dbReference type="ARBA" id="ARBA00008339"/>
    </source>
</evidence>
<evidence type="ECO:0000313" key="18">
    <source>
        <dbReference type="EMBL" id="THF98180.1"/>
    </source>
</evidence>
<evidence type="ECO:0000256" key="12">
    <source>
        <dbReference type="ARBA" id="ARBA00022840"/>
    </source>
</evidence>
<dbReference type="InterPro" id="IPR036121">
    <property type="entry name" value="ATPase_F1/V1/A1_a/bsu_N_sf"/>
</dbReference>
<evidence type="ECO:0000256" key="16">
    <source>
        <dbReference type="RuleBase" id="RU365090"/>
    </source>
</evidence>
<keyword evidence="9 16" id="KW-0479">Metal-binding</keyword>
<evidence type="ECO:0000256" key="2">
    <source>
        <dbReference type="ARBA" id="ARBA00005046"/>
    </source>
</evidence>
<organism evidence="18 19">
    <name type="scientific">Camellia sinensis var. sinensis</name>
    <name type="common">China tea</name>
    <dbReference type="NCBI Taxonomy" id="542762"/>
    <lineage>
        <taxon>Eukaryota</taxon>
        <taxon>Viridiplantae</taxon>
        <taxon>Streptophyta</taxon>
        <taxon>Embryophyta</taxon>
        <taxon>Tracheophyta</taxon>
        <taxon>Spermatophyta</taxon>
        <taxon>Magnoliopsida</taxon>
        <taxon>eudicotyledons</taxon>
        <taxon>Gunneridae</taxon>
        <taxon>Pentapetalae</taxon>
        <taxon>asterids</taxon>
        <taxon>Ericales</taxon>
        <taxon>Theaceae</taxon>
        <taxon>Camellia</taxon>
    </lineage>
</organism>
<sequence length="454" mass="48653">MILDAMTWILKNWNIELGWFLGCDIKKDDVVLKSGERLGAAEIGLLATVGVTMVYPTPAIAVLSTGDELVEPTTGCLSRGQMSAVDSSLKHSGFGRVYSGQWLYKGLTGEDDHLLVQIRDSNRAMLLSAAVQQQCKVLDLGIAPDDEEKIKRILDSAFSAGIDILLSSGGVSMGDRDFVKPLLEKRGKLYFHKVLMKPGKPLTFSEMIPDSPNNETAKKILAFGLPGNPVSCLVCFHLFVVPAIRYLAGWANPHLPRVHARLKQSIKPDPVRPEFHRSIIRWEVNDGSGSPGFVAESTGHQMSSRLLSMKSANALLELPASDRVISAENSVIAILISDFSSSVSKSSVSLDLGCATQGSVSQEVTADDPRGSEFRVAILTVSDTVASGTGPDRRFKLGMVEFASSVKGITLNLENENVGIVVFGSGTAIKGGDPVKCIGSIVDVPAGEGYARVL</sequence>
<dbReference type="InterPro" id="IPR023366">
    <property type="entry name" value="ATP_synth_asu-like_sf"/>
</dbReference>
<dbReference type="SUPFAM" id="SSF63882">
    <property type="entry name" value="MoeA N-terminal region -like"/>
    <property type="match status" value="1"/>
</dbReference>
<evidence type="ECO:0000256" key="14">
    <source>
        <dbReference type="ARBA" id="ARBA00023150"/>
    </source>
</evidence>
<dbReference type="EMBL" id="SDRB02012273">
    <property type="protein sequence ID" value="THF98180.1"/>
    <property type="molecule type" value="Genomic_DNA"/>
</dbReference>
<dbReference type="UniPathway" id="UPA00344"/>
<dbReference type="AlphaFoldDB" id="A0A4S4D6Z7"/>
<evidence type="ECO:0000256" key="6">
    <source>
        <dbReference type="ARBA" id="ARBA00022448"/>
    </source>
</evidence>
<dbReference type="Pfam" id="PF03454">
    <property type="entry name" value="MoeA_C"/>
    <property type="match status" value="1"/>
</dbReference>
<comment type="caution">
    <text evidence="18">The sequence shown here is derived from an EMBL/GenBank/DDBJ whole genome shotgun (WGS) entry which is preliminary data.</text>
</comment>
<dbReference type="STRING" id="542762.A0A4S4D6Z7"/>
<evidence type="ECO:0000256" key="9">
    <source>
        <dbReference type="ARBA" id="ARBA00022723"/>
    </source>
</evidence>
<dbReference type="InterPro" id="IPR005111">
    <property type="entry name" value="MoeA_C_domain_IV"/>
</dbReference>
<evidence type="ECO:0000256" key="1">
    <source>
        <dbReference type="ARBA" id="ARBA00001946"/>
    </source>
</evidence>
<keyword evidence="11" id="KW-0375">Hydrogen ion transport</keyword>
<keyword evidence="6" id="KW-0813">Transport</keyword>
<comment type="function">
    <text evidence="16">Catalyzes two steps in the biosynthesis of the molybdenum cofactor. In the first step, molybdopterin is adenylated. Subsequently, molybdate is inserted into adenylated molybdopterin and AMP is released.</text>
</comment>
<comment type="catalytic activity">
    <reaction evidence="16">
        <text>adenylyl-molybdopterin + molybdate = Mo-molybdopterin + AMP + H(+)</text>
        <dbReference type="Rhea" id="RHEA:35047"/>
        <dbReference type="ChEBI" id="CHEBI:15378"/>
        <dbReference type="ChEBI" id="CHEBI:36264"/>
        <dbReference type="ChEBI" id="CHEBI:62727"/>
        <dbReference type="ChEBI" id="CHEBI:71302"/>
        <dbReference type="ChEBI" id="CHEBI:456215"/>
    </reaction>
</comment>
<dbReference type="InterPro" id="IPR036135">
    <property type="entry name" value="MoeA_linker/N_sf"/>
</dbReference>
<dbReference type="GO" id="GO:0006777">
    <property type="term" value="P:Mo-molybdopterin cofactor biosynthetic process"/>
    <property type="evidence" value="ECO:0007669"/>
    <property type="project" value="UniProtKB-UniRule"/>
</dbReference>
<evidence type="ECO:0000256" key="13">
    <source>
        <dbReference type="ARBA" id="ARBA00022842"/>
    </source>
</evidence>
<evidence type="ECO:0000256" key="3">
    <source>
        <dbReference type="ARBA" id="ARBA00007589"/>
    </source>
</evidence>
<comment type="pathway">
    <text evidence="2 16">Cofactor biosynthesis; molybdopterin biosynthesis.</text>
</comment>
<evidence type="ECO:0000256" key="8">
    <source>
        <dbReference type="ARBA" id="ARBA00022679"/>
    </source>
</evidence>
<dbReference type="SUPFAM" id="SSF63867">
    <property type="entry name" value="MoeA C-terminal domain-like"/>
    <property type="match status" value="1"/>
</dbReference>
<dbReference type="InterPro" id="IPR004100">
    <property type="entry name" value="ATPase_F1/V1/A1_a/bsu_N"/>
</dbReference>
<dbReference type="GO" id="GO:0005829">
    <property type="term" value="C:cytosol"/>
    <property type="evidence" value="ECO:0007669"/>
    <property type="project" value="TreeGrafter"/>
</dbReference>
<dbReference type="Pfam" id="PF02874">
    <property type="entry name" value="ATP-synt_ab_N"/>
    <property type="match status" value="1"/>
</dbReference>
<dbReference type="Gene3D" id="2.40.30.20">
    <property type="match status" value="1"/>
</dbReference>
<dbReference type="NCBIfam" id="TIGR00177">
    <property type="entry name" value="molyb_syn"/>
    <property type="match status" value="1"/>
</dbReference>
<dbReference type="InterPro" id="IPR038987">
    <property type="entry name" value="MoeA-like"/>
</dbReference>
<keyword evidence="19" id="KW-1185">Reference proteome</keyword>
<keyword evidence="15" id="KW-0511">Multifunctional enzyme</keyword>
<dbReference type="Gene3D" id="2.40.340.10">
    <property type="entry name" value="MoeA, C-terminal, domain IV"/>
    <property type="match status" value="1"/>
</dbReference>
<name>A0A4S4D6Z7_CAMSN</name>
<dbReference type="CDD" id="cd00887">
    <property type="entry name" value="MoeA"/>
    <property type="match status" value="1"/>
</dbReference>
<comment type="similarity">
    <text evidence="3">In the N-terminal section; belongs to the MoaB/Mog family.</text>
</comment>
<dbReference type="FunFam" id="2.40.340.10:FF:000004">
    <property type="entry name" value="Molybdopterin molybdenumtransferase"/>
    <property type="match status" value="1"/>
</dbReference>